<gene>
    <name evidence="2" type="ORF">O1D97_03995</name>
</gene>
<accession>A0ABT4JT96</accession>
<keyword evidence="1" id="KW-0812">Transmembrane</keyword>
<sequence length="147" mass="17518">MSTWLIADHILWMMFCVCMIVSLAYIWRWWCSPAIVIELNNSDAFVIMSAYSPFFSRKSNIAGTFTESDNRRNLSFEQYGNLCLYASYERQPIPNSTFFKKRFSICFLPKRIRLLIPRDSLNSKQYRQLQSFAARQVRLKKSPIYRR</sequence>
<protein>
    <recommendedName>
        <fullName evidence="4">Toxin CptA</fullName>
    </recommendedName>
</protein>
<evidence type="ECO:0000256" key="1">
    <source>
        <dbReference type="SAM" id="Phobius"/>
    </source>
</evidence>
<dbReference type="EMBL" id="JAPUBN010000011">
    <property type="protein sequence ID" value="MCZ2720824.1"/>
    <property type="molecule type" value="Genomic_DNA"/>
</dbReference>
<comment type="caution">
    <text evidence="2">The sequence shown here is derived from an EMBL/GenBank/DDBJ whole genome shotgun (WGS) entry which is preliminary data.</text>
</comment>
<reference evidence="2" key="1">
    <citation type="submission" date="2022-12" db="EMBL/GenBank/DDBJ databases">
        <title>Marinomonas 15G1-11 sp. nov, isolated from marine algae.</title>
        <authorList>
            <person name="Butt M."/>
            <person name="Choi D.G."/>
            <person name="Kim J.M."/>
            <person name="Lee J.K."/>
            <person name="Baek J.H."/>
            <person name="Jeon C.O."/>
        </authorList>
    </citation>
    <scope>NUCLEOTIDE SEQUENCE</scope>
    <source>
        <strain evidence="2">15G1-11</strain>
    </source>
</reference>
<feature type="transmembrane region" description="Helical" evidence="1">
    <location>
        <begin position="12"/>
        <end position="30"/>
    </location>
</feature>
<keyword evidence="1" id="KW-1133">Transmembrane helix</keyword>
<proteinExistence type="predicted"/>
<dbReference type="Proteomes" id="UP001149719">
    <property type="component" value="Unassembled WGS sequence"/>
</dbReference>
<keyword evidence="3" id="KW-1185">Reference proteome</keyword>
<keyword evidence="1" id="KW-0472">Membrane</keyword>
<evidence type="ECO:0000313" key="2">
    <source>
        <dbReference type="EMBL" id="MCZ2720824.1"/>
    </source>
</evidence>
<evidence type="ECO:0000313" key="3">
    <source>
        <dbReference type="Proteomes" id="UP001149719"/>
    </source>
</evidence>
<name>A0ABT4JT96_9GAMM</name>
<dbReference type="RefSeq" id="WP_269123015.1">
    <property type="nucleotide sequence ID" value="NZ_JAPUBN010000011.1"/>
</dbReference>
<evidence type="ECO:0008006" key="4">
    <source>
        <dbReference type="Google" id="ProtNLM"/>
    </source>
</evidence>
<organism evidence="2 3">
    <name type="scientific">Marinomonas phaeophyticola</name>
    <dbReference type="NCBI Taxonomy" id="3004091"/>
    <lineage>
        <taxon>Bacteria</taxon>
        <taxon>Pseudomonadati</taxon>
        <taxon>Pseudomonadota</taxon>
        <taxon>Gammaproteobacteria</taxon>
        <taxon>Oceanospirillales</taxon>
        <taxon>Oceanospirillaceae</taxon>
        <taxon>Marinomonas</taxon>
    </lineage>
</organism>